<dbReference type="Gene3D" id="2.60.120.970">
    <property type="match status" value="1"/>
</dbReference>
<feature type="signal peptide" evidence="8">
    <location>
        <begin position="1"/>
        <end position="23"/>
    </location>
</feature>
<keyword evidence="11" id="KW-1185">Reference proteome</keyword>
<dbReference type="InterPro" id="IPR029034">
    <property type="entry name" value="Cystine-knot_cytokine"/>
</dbReference>
<feature type="compositionally biased region" description="Pro residues" evidence="7">
    <location>
        <begin position="55"/>
        <end position="71"/>
    </location>
</feature>
<dbReference type="PROSITE" id="PS00250">
    <property type="entry name" value="TGF_BETA_1"/>
    <property type="match status" value="1"/>
</dbReference>
<dbReference type="Gene3D" id="2.10.90.10">
    <property type="entry name" value="Cystine-knot cytokines"/>
    <property type="match status" value="1"/>
</dbReference>
<evidence type="ECO:0000256" key="6">
    <source>
        <dbReference type="RuleBase" id="RU000354"/>
    </source>
</evidence>
<evidence type="ECO:0000313" key="10">
    <source>
        <dbReference type="EMBL" id="CAD7242639.1"/>
    </source>
</evidence>
<evidence type="ECO:0000256" key="2">
    <source>
        <dbReference type="ARBA" id="ARBA00006656"/>
    </source>
</evidence>
<keyword evidence="5" id="KW-1015">Disulfide bond</keyword>
<dbReference type="GO" id="GO:0005615">
    <property type="term" value="C:extracellular space"/>
    <property type="evidence" value="ECO:0007669"/>
    <property type="project" value="TreeGrafter"/>
</dbReference>
<protein>
    <recommendedName>
        <fullName evidence="9">TGF-beta family profile domain-containing protein</fullName>
    </recommendedName>
</protein>
<evidence type="ECO:0000313" key="11">
    <source>
        <dbReference type="Proteomes" id="UP000677054"/>
    </source>
</evidence>
<gene>
    <name evidence="10" type="ORF">DSTB1V02_LOCUS2595</name>
</gene>
<evidence type="ECO:0000259" key="9">
    <source>
        <dbReference type="PROSITE" id="PS51362"/>
    </source>
</evidence>
<dbReference type="GO" id="GO:0008083">
    <property type="term" value="F:growth factor activity"/>
    <property type="evidence" value="ECO:0007669"/>
    <property type="project" value="UniProtKB-KW"/>
</dbReference>
<sequence length="408" mass="45754">MYGLSILTRFFLVLLSLCPLRVGQDADNHLLRSNSFRQKTTTPPPTSHPPSTVTSPPPTVPPSPPPTPPPDPTRELLLEKIKLEILEKLRLQNAPNASVGSEELQQLLALMPVPASRTQHASSDPFYGKTEQVIVFSDHYTSTDEKADDETCRGDCFRFRLPEESRNWAITSALLYLHLEPHAFHQSALTRDNSLTLLVHQLRAGDGSPYRLKVAEKTLHLDPRSGGWVALDIQLMARHWVPVGIVTPLLEVTCPSCHVHAPGLNATGVISDKPGSRPSIIFSLDPSRQETARLRRSSVDCLPLSKECCREHLYVSFKEIHWDNWILEPQGYRAYHCKGSCASLLRKDNPHSIIRQELARLQTESWQALMPCCTPTKMRSLSLLYLIDDKIAKYENLPNMIVDACGCL</sequence>
<dbReference type="PANTHER" id="PTHR11848">
    <property type="entry name" value="TGF-BETA FAMILY"/>
    <property type="match status" value="1"/>
</dbReference>
<keyword evidence="3" id="KW-0964">Secreted</keyword>
<evidence type="ECO:0000256" key="5">
    <source>
        <dbReference type="ARBA" id="ARBA00023157"/>
    </source>
</evidence>
<dbReference type="OrthoDB" id="6516235at2759"/>
<dbReference type="CDD" id="cd13752">
    <property type="entry name" value="TGF_beta_INHB"/>
    <property type="match status" value="1"/>
</dbReference>
<reference evidence="10" key="1">
    <citation type="submission" date="2020-11" db="EMBL/GenBank/DDBJ databases">
        <authorList>
            <person name="Tran Van P."/>
        </authorList>
    </citation>
    <scope>NUCLEOTIDE SEQUENCE</scope>
</reference>
<evidence type="ECO:0000256" key="4">
    <source>
        <dbReference type="ARBA" id="ARBA00023030"/>
    </source>
</evidence>
<dbReference type="InterPro" id="IPR001839">
    <property type="entry name" value="TGF-b_C"/>
</dbReference>
<dbReference type="EMBL" id="LR899814">
    <property type="protein sequence ID" value="CAD7242639.1"/>
    <property type="molecule type" value="Genomic_DNA"/>
</dbReference>
<evidence type="ECO:0000256" key="7">
    <source>
        <dbReference type="SAM" id="MobiDB-lite"/>
    </source>
</evidence>
<dbReference type="InterPro" id="IPR015615">
    <property type="entry name" value="TGF-beta-rel"/>
</dbReference>
<name>A0A7R8X4J8_9CRUS</name>
<feature type="chain" id="PRO_5036208966" description="TGF-beta family profile domain-containing protein" evidence="8">
    <location>
        <begin position="24"/>
        <end position="408"/>
    </location>
</feature>
<comment type="subcellular location">
    <subcellularLocation>
        <location evidence="1">Secreted</location>
    </subcellularLocation>
</comment>
<organism evidence="10">
    <name type="scientific">Darwinula stevensoni</name>
    <dbReference type="NCBI Taxonomy" id="69355"/>
    <lineage>
        <taxon>Eukaryota</taxon>
        <taxon>Metazoa</taxon>
        <taxon>Ecdysozoa</taxon>
        <taxon>Arthropoda</taxon>
        <taxon>Crustacea</taxon>
        <taxon>Oligostraca</taxon>
        <taxon>Ostracoda</taxon>
        <taxon>Podocopa</taxon>
        <taxon>Podocopida</taxon>
        <taxon>Darwinulocopina</taxon>
        <taxon>Darwinuloidea</taxon>
        <taxon>Darwinulidae</taxon>
        <taxon>Darwinula</taxon>
    </lineage>
</organism>
<dbReference type="EMBL" id="CAJPEV010000297">
    <property type="protein sequence ID" value="CAG0883628.1"/>
    <property type="molecule type" value="Genomic_DNA"/>
</dbReference>
<feature type="region of interest" description="Disordered" evidence="7">
    <location>
        <begin position="36"/>
        <end position="74"/>
    </location>
</feature>
<dbReference type="AlphaFoldDB" id="A0A7R8X4J8"/>
<comment type="similarity">
    <text evidence="2 6">Belongs to the TGF-beta family.</text>
</comment>
<evidence type="ECO:0000256" key="8">
    <source>
        <dbReference type="SAM" id="SignalP"/>
    </source>
</evidence>
<feature type="domain" description="TGF-beta family profile" evidence="9">
    <location>
        <begin position="293"/>
        <end position="408"/>
    </location>
</feature>
<dbReference type="PROSITE" id="PS51362">
    <property type="entry name" value="TGF_BETA_2"/>
    <property type="match status" value="1"/>
</dbReference>
<keyword evidence="8" id="KW-0732">Signal</keyword>
<evidence type="ECO:0000256" key="1">
    <source>
        <dbReference type="ARBA" id="ARBA00004613"/>
    </source>
</evidence>
<dbReference type="Proteomes" id="UP000677054">
    <property type="component" value="Unassembled WGS sequence"/>
</dbReference>
<dbReference type="SMART" id="SM00204">
    <property type="entry name" value="TGFB"/>
    <property type="match status" value="1"/>
</dbReference>
<evidence type="ECO:0000256" key="3">
    <source>
        <dbReference type="ARBA" id="ARBA00022525"/>
    </source>
</evidence>
<keyword evidence="4 6" id="KW-0339">Growth factor</keyword>
<dbReference type="PANTHER" id="PTHR11848:SF298">
    <property type="entry name" value="DAWDLE, ISOFORM A"/>
    <property type="match status" value="1"/>
</dbReference>
<dbReference type="SUPFAM" id="SSF57501">
    <property type="entry name" value="Cystine-knot cytokines"/>
    <property type="match status" value="1"/>
</dbReference>
<dbReference type="InterPro" id="IPR017948">
    <property type="entry name" value="TGFb_CS"/>
</dbReference>
<proteinExistence type="inferred from homology"/>
<dbReference type="Pfam" id="PF00019">
    <property type="entry name" value="TGF_beta"/>
    <property type="match status" value="1"/>
</dbReference>
<accession>A0A7R8X4J8</accession>
<dbReference type="GO" id="GO:0005125">
    <property type="term" value="F:cytokine activity"/>
    <property type="evidence" value="ECO:0007669"/>
    <property type="project" value="TreeGrafter"/>
</dbReference>